<reference evidence="2 3" key="1">
    <citation type="submission" date="2024-09" db="EMBL/GenBank/DDBJ databases">
        <authorList>
            <person name="Sun Q."/>
            <person name="Mori K."/>
        </authorList>
    </citation>
    <scope>NUCLEOTIDE SEQUENCE [LARGE SCALE GENOMIC DNA]</scope>
    <source>
        <strain evidence="2 3">CCM 7609</strain>
    </source>
</reference>
<feature type="compositionally biased region" description="Basic and acidic residues" evidence="1">
    <location>
        <begin position="1"/>
        <end position="10"/>
    </location>
</feature>
<feature type="compositionally biased region" description="Basic and acidic residues" evidence="1">
    <location>
        <begin position="65"/>
        <end position="80"/>
    </location>
</feature>
<name>A0ABV5FX96_9MICC</name>
<evidence type="ECO:0000313" key="2">
    <source>
        <dbReference type="EMBL" id="MFB9071302.1"/>
    </source>
</evidence>
<comment type="caution">
    <text evidence="2">The sequence shown here is derived from an EMBL/GenBank/DDBJ whole genome shotgun (WGS) entry which is preliminary data.</text>
</comment>
<keyword evidence="3" id="KW-1185">Reference proteome</keyword>
<feature type="compositionally biased region" description="Basic residues" evidence="1">
    <location>
        <begin position="24"/>
        <end position="36"/>
    </location>
</feature>
<organism evidence="2 3">
    <name type="scientific">Citricoccus parietis</name>
    <dbReference type="NCBI Taxonomy" id="592307"/>
    <lineage>
        <taxon>Bacteria</taxon>
        <taxon>Bacillati</taxon>
        <taxon>Actinomycetota</taxon>
        <taxon>Actinomycetes</taxon>
        <taxon>Micrococcales</taxon>
        <taxon>Micrococcaceae</taxon>
        <taxon>Citricoccus</taxon>
    </lineage>
</organism>
<accession>A0ABV5FX96</accession>
<proteinExistence type="predicted"/>
<gene>
    <name evidence="2" type="ORF">ACFFX0_08875</name>
</gene>
<evidence type="ECO:0000313" key="3">
    <source>
        <dbReference type="Proteomes" id="UP001589575"/>
    </source>
</evidence>
<sequence>MPPAGGRDRPASCSTRCGGGGVAIRRRTARRYRRSSRRGEGRLRDRDDGGESRERRAAAVGDVMPRSHQDRSRPGHRDHPSGGGTAVIGRLWRNAELGSGTRGGSARGTGRRRTGPG</sequence>
<evidence type="ECO:0000256" key="1">
    <source>
        <dbReference type="SAM" id="MobiDB-lite"/>
    </source>
</evidence>
<dbReference type="Proteomes" id="UP001589575">
    <property type="component" value="Unassembled WGS sequence"/>
</dbReference>
<dbReference type="EMBL" id="JBHMFI010000001">
    <property type="protein sequence ID" value="MFB9071302.1"/>
    <property type="molecule type" value="Genomic_DNA"/>
</dbReference>
<feature type="region of interest" description="Disordered" evidence="1">
    <location>
        <begin position="1"/>
        <end position="117"/>
    </location>
</feature>
<feature type="compositionally biased region" description="Basic and acidic residues" evidence="1">
    <location>
        <begin position="37"/>
        <end position="57"/>
    </location>
</feature>
<protein>
    <submittedName>
        <fullName evidence="2">Uncharacterized protein</fullName>
    </submittedName>
</protein>